<evidence type="ECO:0000256" key="2">
    <source>
        <dbReference type="ARBA" id="ARBA00023054"/>
    </source>
</evidence>
<evidence type="ECO:0000313" key="5">
    <source>
        <dbReference type="EMBL" id="SAL17908.1"/>
    </source>
</evidence>
<comment type="caution">
    <text evidence="5">The sequence shown here is derived from an EMBL/GenBank/DDBJ whole genome shotgun (WGS) entry which is preliminary data.</text>
</comment>
<keyword evidence="2 3" id="KW-0175">Coiled coil</keyword>
<dbReference type="InterPro" id="IPR050465">
    <property type="entry name" value="UPF0194_transport"/>
</dbReference>
<proteinExistence type="predicted"/>
<evidence type="ECO:0000313" key="6">
    <source>
        <dbReference type="Proteomes" id="UP000054770"/>
    </source>
</evidence>
<dbReference type="EMBL" id="FCON02000003">
    <property type="protein sequence ID" value="SAL17908.1"/>
    <property type="molecule type" value="Genomic_DNA"/>
</dbReference>
<accession>A0A158FDI1</accession>
<sequence>MKTKIVFAMAFVGFLAGILAAYVYGIQQPPQPPVFNPASNPYTRGVYANGIVESDQPAGENVSIYPDVTGAVTRIFVHEGEQVRSGTVLLTIDDSVQRANAAQLAAQADAAATLLDELKSQPRPETLDIANAQVGAAAASLKMAQDQFDKQQRAFEIDSKSVSRDTIDNAANALKVARANLKVVTRQYRLTRAGAWVYDIRNQEKQVDALRKASAAAEALLAKYTIRAAADGVVLSINASLGSYVSPQGVYEPYAQAQAPMLVMGTAPEQLAVRCYVDEILIGRLPDPHALKARMFVRGTSLEAPLEFMRIQPYVSPKIQLSDQRTERVDVRVLPVIFRVVLPKGARLYPGQMVDVYIAAE</sequence>
<comment type="subcellular location">
    <subcellularLocation>
        <location evidence="1">Cell envelope</location>
    </subcellularLocation>
</comment>
<protein>
    <submittedName>
        <fullName evidence="5">Membrane protein</fullName>
    </submittedName>
</protein>
<dbReference type="RefSeq" id="WP_087642796.1">
    <property type="nucleotide sequence ID" value="NZ_FCON02000003.1"/>
</dbReference>
<dbReference type="PRINTS" id="PR01490">
    <property type="entry name" value="RTXTOXIND"/>
</dbReference>
<dbReference type="GO" id="GO:0019898">
    <property type="term" value="C:extrinsic component of membrane"/>
    <property type="evidence" value="ECO:0007669"/>
    <property type="project" value="InterPro"/>
</dbReference>
<dbReference type="Gene3D" id="2.40.50.100">
    <property type="match status" value="1"/>
</dbReference>
<dbReference type="GO" id="GO:0030313">
    <property type="term" value="C:cell envelope"/>
    <property type="evidence" value="ECO:0007669"/>
    <property type="project" value="UniProtKB-SubCell"/>
</dbReference>
<keyword evidence="6" id="KW-1185">Reference proteome</keyword>
<feature type="coiled-coil region" evidence="3">
    <location>
        <begin position="167"/>
        <end position="220"/>
    </location>
</feature>
<evidence type="ECO:0000256" key="3">
    <source>
        <dbReference type="SAM" id="Coils"/>
    </source>
</evidence>
<dbReference type="Gene3D" id="6.10.140.1990">
    <property type="match status" value="1"/>
</dbReference>
<dbReference type="GO" id="GO:1990195">
    <property type="term" value="C:macrolide transmembrane transporter complex"/>
    <property type="evidence" value="ECO:0007669"/>
    <property type="project" value="InterPro"/>
</dbReference>
<dbReference type="PANTHER" id="PTHR32347:SF23">
    <property type="entry name" value="BLL5650 PROTEIN"/>
    <property type="match status" value="1"/>
</dbReference>
<reference evidence="5" key="1">
    <citation type="submission" date="2016-01" db="EMBL/GenBank/DDBJ databases">
        <authorList>
            <person name="Peeters C."/>
        </authorList>
    </citation>
    <scope>NUCLEOTIDE SEQUENCE [LARGE SCALE GENOMIC DNA]</scope>
    <source>
        <strain evidence="5">LMG 22940</strain>
    </source>
</reference>
<dbReference type="AlphaFoldDB" id="A0A158FDI1"/>
<evidence type="ECO:0000259" key="4">
    <source>
        <dbReference type="Pfam" id="PF25984"/>
    </source>
</evidence>
<dbReference type="Gene3D" id="1.10.287.470">
    <property type="entry name" value="Helix hairpin bin"/>
    <property type="match status" value="1"/>
</dbReference>
<dbReference type="GO" id="GO:1990961">
    <property type="term" value="P:xenobiotic detoxification by transmembrane export across the plasma membrane"/>
    <property type="evidence" value="ECO:0007669"/>
    <property type="project" value="InterPro"/>
</dbReference>
<evidence type="ECO:0000256" key="1">
    <source>
        <dbReference type="ARBA" id="ARBA00004196"/>
    </source>
</evidence>
<dbReference type="InterPro" id="IPR030190">
    <property type="entry name" value="MacA_alpha-hairpin_sf"/>
</dbReference>
<gene>
    <name evidence="5" type="ORF">AWB68_00535</name>
</gene>
<dbReference type="PANTHER" id="PTHR32347">
    <property type="entry name" value="EFFLUX SYSTEM COMPONENT YKNX-RELATED"/>
    <property type="match status" value="1"/>
</dbReference>
<name>A0A158FDI1_9BURK</name>
<dbReference type="InterPro" id="IPR058639">
    <property type="entry name" value="BSH_YknX-like"/>
</dbReference>
<dbReference type="SUPFAM" id="SSF111369">
    <property type="entry name" value="HlyD-like secretion proteins"/>
    <property type="match status" value="1"/>
</dbReference>
<feature type="domain" description="YknX-like barrel-sandwich hybrid" evidence="4">
    <location>
        <begin position="64"/>
        <end position="241"/>
    </location>
</feature>
<dbReference type="Proteomes" id="UP000054770">
    <property type="component" value="Unassembled WGS sequence"/>
</dbReference>
<dbReference type="OrthoDB" id="9785187at2"/>
<organism evidence="5 6">
    <name type="scientific">Caballeronia choica</name>
    <dbReference type="NCBI Taxonomy" id="326476"/>
    <lineage>
        <taxon>Bacteria</taxon>
        <taxon>Pseudomonadati</taxon>
        <taxon>Pseudomonadota</taxon>
        <taxon>Betaproteobacteria</taxon>
        <taxon>Burkholderiales</taxon>
        <taxon>Burkholderiaceae</taxon>
        <taxon>Caballeronia</taxon>
    </lineage>
</organism>
<dbReference type="Pfam" id="PF25984">
    <property type="entry name" value="BSH_YknX"/>
    <property type="match status" value="1"/>
</dbReference>